<feature type="chain" id="PRO_5045072517" evidence="1">
    <location>
        <begin position="25"/>
        <end position="41"/>
    </location>
</feature>
<gene>
    <name evidence="2" type="ORF">QF118_15170</name>
</gene>
<evidence type="ECO:0000313" key="3">
    <source>
        <dbReference type="Proteomes" id="UP001241605"/>
    </source>
</evidence>
<keyword evidence="1" id="KW-0732">Signal</keyword>
<sequence>MKILTILQAAALVALALYGAAAGANDKPACHAEDTQITCNL</sequence>
<dbReference type="Proteomes" id="UP001241605">
    <property type="component" value="Chromosome"/>
</dbReference>
<reference evidence="2 3" key="1">
    <citation type="submission" date="2023-05" db="EMBL/GenBank/DDBJ databases">
        <title>YMD87, complete Genome.</title>
        <authorList>
            <person name="Zhang J."/>
            <person name="Xu X."/>
        </authorList>
    </citation>
    <scope>NUCLEOTIDE SEQUENCE [LARGE SCALE GENOMIC DNA]</scope>
    <source>
        <strain evidence="2 3">YMD87</strain>
    </source>
</reference>
<name>A0ABY8QF47_9RHOB</name>
<proteinExistence type="predicted"/>
<dbReference type="RefSeq" id="WP_282299884.1">
    <property type="nucleotide sequence ID" value="NZ_CP124616.1"/>
</dbReference>
<keyword evidence="3" id="KW-1185">Reference proteome</keyword>
<dbReference type="EMBL" id="CP124616">
    <property type="protein sequence ID" value="WGW03254.1"/>
    <property type="molecule type" value="Genomic_DNA"/>
</dbReference>
<feature type="signal peptide" evidence="1">
    <location>
        <begin position="1"/>
        <end position="24"/>
    </location>
</feature>
<evidence type="ECO:0000256" key="1">
    <source>
        <dbReference type="SAM" id="SignalP"/>
    </source>
</evidence>
<accession>A0ABY8QF47</accession>
<organism evidence="2 3">
    <name type="scientific">Tropicibacter oceani</name>
    <dbReference type="NCBI Taxonomy" id="3058420"/>
    <lineage>
        <taxon>Bacteria</taxon>
        <taxon>Pseudomonadati</taxon>
        <taxon>Pseudomonadota</taxon>
        <taxon>Alphaproteobacteria</taxon>
        <taxon>Rhodobacterales</taxon>
        <taxon>Roseobacteraceae</taxon>
        <taxon>Tropicibacter</taxon>
    </lineage>
</organism>
<protein>
    <submittedName>
        <fullName evidence="2">Uncharacterized protein</fullName>
    </submittedName>
</protein>
<evidence type="ECO:0000313" key="2">
    <source>
        <dbReference type="EMBL" id="WGW03254.1"/>
    </source>
</evidence>